<dbReference type="Pfam" id="PF03055">
    <property type="entry name" value="RPE65"/>
    <property type="match status" value="1"/>
</dbReference>
<gene>
    <name evidence="7" type="ORF">GOP47_0007633</name>
</gene>
<evidence type="ECO:0000256" key="4">
    <source>
        <dbReference type="ARBA" id="ARBA00023004"/>
    </source>
</evidence>
<dbReference type="GO" id="GO:0046872">
    <property type="term" value="F:metal ion binding"/>
    <property type="evidence" value="ECO:0007669"/>
    <property type="project" value="UniProtKB-KW"/>
</dbReference>
<feature type="region of interest" description="Disordered" evidence="6">
    <location>
        <begin position="1"/>
        <end position="21"/>
    </location>
</feature>
<dbReference type="GO" id="GO:0016121">
    <property type="term" value="P:carotene catabolic process"/>
    <property type="evidence" value="ECO:0007669"/>
    <property type="project" value="TreeGrafter"/>
</dbReference>
<name>A0A9D4V1E7_ADICA</name>
<dbReference type="GO" id="GO:0010436">
    <property type="term" value="F:carotenoid dioxygenase activity"/>
    <property type="evidence" value="ECO:0007669"/>
    <property type="project" value="TreeGrafter"/>
</dbReference>
<keyword evidence="8" id="KW-1185">Reference proteome</keyword>
<organism evidence="7 8">
    <name type="scientific">Adiantum capillus-veneris</name>
    <name type="common">Maidenhair fern</name>
    <dbReference type="NCBI Taxonomy" id="13818"/>
    <lineage>
        <taxon>Eukaryota</taxon>
        <taxon>Viridiplantae</taxon>
        <taxon>Streptophyta</taxon>
        <taxon>Embryophyta</taxon>
        <taxon>Tracheophyta</taxon>
        <taxon>Polypodiopsida</taxon>
        <taxon>Polypodiidae</taxon>
        <taxon>Polypodiales</taxon>
        <taxon>Pteridineae</taxon>
        <taxon>Pteridaceae</taxon>
        <taxon>Vittarioideae</taxon>
        <taxon>Adiantum</taxon>
    </lineage>
</organism>
<comment type="cofactor">
    <cofactor evidence="5">
        <name>Fe(2+)</name>
        <dbReference type="ChEBI" id="CHEBI:29033"/>
    </cofactor>
    <text evidence="5">Binds 1 Fe(2+) ion per subunit.</text>
</comment>
<reference evidence="7" key="1">
    <citation type="submission" date="2021-01" db="EMBL/GenBank/DDBJ databases">
        <title>Adiantum capillus-veneris genome.</title>
        <authorList>
            <person name="Fang Y."/>
            <person name="Liao Q."/>
        </authorList>
    </citation>
    <scope>NUCLEOTIDE SEQUENCE</scope>
    <source>
        <strain evidence="7">H3</strain>
        <tissue evidence="7">Leaf</tissue>
    </source>
</reference>
<dbReference type="Proteomes" id="UP000886520">
    <property type="component" value="Chromosome 7"/>
</dbReference>
<feature type="binding site" evidence="5">
    <location>
        <position position="296"/>
    </location>
    <ligand>
        <name>Fe cation</name>
        <dbReference type="ChEBI" id="CHEBI:24875"/>
        <note>catalytic</note>
    </ligand>
</feature>
<keyword evidence="4 5" id="KW-0408">Iron</keyword>
<evidence type="ECO:0000313" key="7">
    <source>
        <dbReference type="EMBL" id="KAI5077809.1"/>
    </source>
</evidence>
<evidence type="ECO:0000256" key="6">
    <source>
        <dbReference type="SAM" id="MobiDB-lite"/>
    </source>
</evidence>
<dbReference type="AlphaFoldDB" id="A0A9D4V1E7"/>
<keyword evidence="3" id="KW-0223">Dioxygenase</keyword>
<feature type="binding site" evidence="5">
    <location>
        <position position="229"/>
    </location>
    <ligand>
        <name>Fe cation</name>
        <dbReference type="ChEBI" id="CHEBI:24875"/>
        <note>catalytic</note>
    </ligand>
</feature>
<comment type="similarity">
    <text evidence="1">Belongs to the carotenoid oxygenase family.</text>
</comment>
<feature type="compositionally biased region" description="Polar residues" evidence="6">
    <location>
        <begin position="1"/>
        <end position="10"/>
    </location>
</feature>
<evidence type="ECO:0000256" key="5">
    <source>
        <dbReference type="PIRSR" id="PIRSR604294-1"/>
    </source>
</evidence>
<dbReference type="OrthoDB" id="1069523at2759"/>
<dbReference type="InterPro" id="IPR004294">
    <property type="entry name" value="Carotenoid_Oase"/>
</dbReference>
<dbReference type="EMBL" id="JABFUD020000007">
    <property type="protein sequence ID" value="KAI5077809.1"/>
    <property type="molecule type" value="Genomic_DNA"/>
</dbReference>
<comment type="caution">
    <text evidence="7">The sequence shown here is derived from an EMBL/GenBank/DDBJ whole genome shotgun (WGS) entry which is preliminary data.</text>
</comment>
<keyword evidence="3" id="KW-0560">Oxidoreductase</keyword>
<keyword evidence="2 5" id="KW-0479">Metal-binding</keyword>
<evidence type="ECO:0000256" key="2">
    <source>
        <dbReference type="ARBA" id="ARBA00022723"/>
    </source>
</evidence>
<accession>A0A9D4V1E7</accession>
<evidence type="ECO:0000256" key="1">
    <source>
        <dbReference type="ARBA" id="ARBA00006787"/>
    </source>
</evidence>
<dbReference type="PANTHER" id="PTHR10543:SF46">
    <property type="entry name" value="CAROTENOID CLEAVAGE DIOXYGENASE 4, CHLOROPLASTIC-RELATED"/>
    <property type="match status" value="1"/>
</dbReference>
<dbReference type="PANTHER" id="PTHR10543">
    <property type="entry name" value="BETA-CAROTENE DIOXYGENASE"/>
    <property type="match status" value="1"/>
</dbReference>
<feature type="binding site" evidence="5">
    <location>
        <position position="180"/>
    </location>
    <ligand>
        <name>Fe cation</name>
        <dbReference type="ChEBI" id="CHEBI:24875"/>
        <note>catalytic</note>
    </ligand>
</feature>
<dbReference type="GO" id="GO:0009570">
    <property type="term" value="C:chloroplast stroma"/>
    <property type="evidence" value="ECO:0007669"/>
    <property type="project" value="TreeGrafter"/>
</dbReference>
<evidence type="ECO:0000313" key="8">
    <source>
        <dbReference type="Proteomes" id="UP000886520"/>
    </source>
</evidence>
<protein>
    <submittedName>
        <fullName evidence="7">Uncharacterized protein</fullName>
    </submittedName>
</protein>
<sequence length="510" mass="57931">MWRNLSSNFAPLSHESPPTPCPHIDGTIPPSLNGVFLRNGPNPLHPPTHNYHYFDGDGMIHAVTIHNGRAIHACRYVRTNRFIHEVVAKKPLFVRPFGELHGLQGLAKLFVLFFRHVFGIIDLSKGFGSANASLVYFNNKVLAMSEDDKPYWLHLSKDGDIHTMGRFDFNGKLQSSMSAHPKLDPTTNGMFSFACNYVIPLYLRYFRVTCKGEKLEDVSITINEPTLVHDFSITQNYAIFYEHQIMFRLHNLIKGESPIVFDSKKKPRVGILPKYDTCEANMQWFECPATFGTCMHFLNAWEEGNEVVMVGTVNRPLELLFTNVERIESRLTKFRFNIKTGEGRSEQMCHANIDMGRINDKYLGKNTRFVYLCTHGPWPKYAGVCKVDLEAPYHSHSQGQLCDHVGPNISHDPRIVGRRTFGEKCYGSEPFFVPKSLKSCSCEDEGYLMAYVHDEVHNCSKLLIMDAESPSLEIISTITMPTRVPYGFHSLFVSASQLQMQNTGMFASLS</sequence>
<evidence type="ECO:0000256" key="3">
    <source>
        <dbReference type="ARBA" id="ARBA00022964"/>
    </source>
</evidence>
<proteinExistence type="inferred from homology"/>
<feature type="binding site" evidence="5">
    <location>
        <position position="489"/>
    </location>
    <ligand>
        <name>Fe cation</name>
        <dbReference type="ChEBI" id="CHEBI:24875"/>
        <note>catalytic</note>
    </ligand>
</feature>